<gene>
    <name evidence="2" type="ORF">TGEB3V08_LOCUS5985</name>
</gene>
<name>A0A7R9JYY3_TIMGE</name>
<protein>
    <submittedName>
        <fullName evidence="2">Uncharacterized protein</fullName>
    </submittedName>
</protein>
<keyword evidence="1" id="KW-0175">Coiled coil</keyword>
<sequence>MAEEIERTKLLEKSVEKEIEEEKLRWIQEEEERLVNMRESFQHIKEQLQQQQTMLDKREAFLKEKMCLEKSKTKGSGGHETSTSINISVELQSSGSSIIRIDLGENTKMNKSLERRECGSLTFTCPSCLEQDLAARKRVTYSKQRTLFEMFQEKVLNTLEERRLLECDEAIEAIDSAIEYKNELICGRKGKGLDNNLVQREKCEEMLLARLMKLSSIEVRTLLYKYFQKVIDLRENGKKMEMQLAELDHHTETQAWKIQAMGNALKQVNLETERRIITLQREHEAKLHLMLRHFAEETSSSSGVEGVSRSHFILDSYAEVGKYKLRYELQWFSEGIFKHKHAHAYLWQTIDSQVMPVITQKKIDSSSSVQIPQQNLKRLQISSTPSTIKVTRQKNKLIIQQQKKS</sequence>
<reference evidence="2" key="1">
    <citation type="submission" date="2020-11" db="EMBL/GenBank/DDBJ databases">
        <authorList>
            <person name="Tran Van P."/>
        </authorList>
    </citation>
    <scope>NUCLEOTIDE SEQUENCE</scope>
</reference>
<accession>A0A7R9JYY3</accession>
<evidence type="ECO:0000313" key="2">
    <source>
        <dbReference type="EMBL" id="CAD7595350.1"/>
    </source>
</evidence>
<dbReference type="AlphaFoldDB" id="A0A7R9JYY3"/>
<evidence type="ECO:0000256" key="1">
    <source>
        <dbReference type="SAM" id="Coils"/>
    </source>
</evidence>
<feature type="coiled-coil region" evidence="1">
    <location>
        <begin position="5"/>
        <end position="47"/>
    </location>
</feature>
<dbReference type="EMBL" id="OE841333">
    <property type="protein sequence ID" value="CAD7595350.1"/>
    <property type="molecule type" value="Genomic_DNA"/>
</dbReference>
<organism evidence="2">
    <name type="scientific">Timema genevievae</name>
    <name type="common">Walking stick</name>
    <dbReference type="NCBI Taxonomy" id="629358"/>
    <lineage>
        <taxon>Eukaryota</taxon>
        <taxon>Metazoa</taxon>
        <taxon>Ecdysozoa</taxon>
        <taxon>Arthropoda</taxon>
        <taxon>Hexapoda</taxon>
        <taxon>Insecta</taxon>
        <taxon>Pterygota</taxon>
        <taxon>Neoptera</taxon>
        <taxon>Polyneoptera</taxon>
        <taxon>Phasmatodea</taxon>
        <taxon>Timematodea</taxon>
        <taxon>Timematoidea</taxon>
        <taxon>Timematidae</taxon>
        <taxon>Timema</taxon>
    </lineage>
</organism>
<proteinExistence type="predicted"/>